<evidence type="ECO:0000256" key="4">
    <source>
        <dbReference type="ARBA" id="ARBA00023026"/>
    </source>
</evidence>
<feature type="domain" description="Carrier" evidence="5">
    <location>
        <begin position="578"/>
        <end position="660"/>
    </location>
</feature>
<dbReference type="Pfam" id="PF23562">
    <property type="entry name" value="AMP-binding_C_3"/>
    <property type="match status" value="1"/>
</dbReference>
<evidence type="ECO:0000256" key="3">
    <source>
        <dbReference type="ARBA" id="ARBA00022679"/>
    </source>
</evidence>
<dbReference type="Gene3D" id="1.10.1200.10">
    <property type="entry name" value="ACP-like"/>
    <property type="match status" value="1"/>
</dbReference>
<dbReference type="PROSITE" id="PS50075">
    <property type="entry name" value="CARRIER"/>
    <property type="match status" value="1"/>
</dbReference>
<dbReference type="InterPro" id="IPR016039">
    <property type="entry name" value="Thiolase-like"/>
</dbReference>
<dbReference type="InterPro" id="IPR014030">
    <property type="entry name" value="Ketoacyl_synth_N"/>
</dbReference>
<keyword evidence="2" id="KW-0597">Phosphoprotein</keyword>
<dbReference type="Pfam" id="PF00109">
    <property type="entry name" value="ketoacyl-synt"/>
    <property type="match status" value="1"/>
</dbReference>
<dbReference type="SUPFAM" id="SSF47336">
    <property type="entry name" value="ACP-like"/>
    <property type="match status" value="1"/>
</dbReference>
<comment type="caution">
    <text evidence="7">The sequence shown here is derived from an EMBL/GenBank/DDBJ whole genome shotgun (WGS) entry which is preliminary data.</text>
</comment>
<evidence type="ECO:0000259" key="6">
    <source>
        <dbReference type="PROSITE" id="PS52004"/>
    </source>
</evidence>
<name>A0A4S4KG50_9APHY</name>
<dbReference type="InterPro" id="IPR018201">
    <property type="entry name" value="Ketoacyl_synth_AS"/>
</dbReference>
<dbReference type="EMBL" id="SGPJ01000184">
    <property type="protein sequence ID" value="THG97178.1"/>
    <property type="molecule type" value="Genomic_DNA"/>
</dbReference>
<dbReference type="PANTHER" id="PTHR43775">
    <property type="entry name" value="FATTY ACID SYNTHASE"/>
    <property type="match status" value="1"/>
</dbReference>
<dbReference type="SUPFAM" id="SSF53901">
    <property type="entry name" value="Thiolase-like"/>
    <property type="match status" value="1"/>
</dbReference>
<dbReference type="Pfam" id="PF02801">
    <property type="entry name" value="Ketoacyl-synt_C"/>
    <property type="match status" value="1"/>
</dbReference>
<dbReference type="InterPro" id="IPR009081">
    <property type="entry name" value="PP-bd_ACP"/>
</dbReference>
<dbReference type="PANTHER" id="PTHR43775:SF37">
    <property type="entry name" value="SI:DKEY-61P9.11"/>
    <property type="match status" value="1"/>
</dbReference>
<dbReference type="Proteomes" id="UP000309038">
    <property type="component" value="Unassembled WGS sequence"/>
</dbReference>
<dbReference type="Gene3D" id="3.40.47.10">
    <property type="match status" value="1"/>
</dbReference>
<dbReference type="GO" id="GO:0004312">
    <property type="term" value="F:fatty acid synthase activity"/>
    <property type="evidence" value="ECO:0007669"/>
    <property type="project" value="TreeGrafter"/>
</dbReference>
<evidence type="ECO:0000256" key="2">
    <source>
        <dbReference type="ARBA" id="ARBA00022553"/>
    </source>
</evidence>
<protein>
    <submittedName>
        <fullName evidence="7">Uncharacterized protein</fullName>
    </submittedName>
</protein>
<dbReference type="SMART" id="SM00825">
    <property type="entry name" value="PKS_KS"/>
    <property type="match status" value="1"/>
</dbReference>
<dbReference type="InterPro" id="IPR000873">
    <property type="entry name" value="AMP-dep_synth/lig_dom"/>
</dbReference>
<accession>A0A4S4KG50</accession>
<dbReference type="Pfam" id="PF00501">
    <property type="entry name" value="AMP-binding"/>
    <property type="match status" value="1"/>
</dbReference>
<organism evidence="7 8">
    <name type="scientific">Hermanssonia centrifuga</name>
    <dbReference type="NCBI Taxonomy" id="98765"/>
    <lineage>
        <taxon>Eukaryota</taxon>
        <taxon>Fungi</taxon>
        <taxon>Dikarya</taxon>
        <taxon>Basidiomycota</taxon>
        <taxon>Agaricomycotina</taxon>
        <taxon>Agaricomycetes</taxon>
        <taxon>Polyporales</taxon>
        <taxon>Meruliaceae</taxon>
        <taxon>Hermanssonia</taxon>
    </lineage>
</organism>
<proteinExistence type="predicted"/>
<dbReference type="InterPro" id="IPR014031">
    <property type="entry name" value="Ketoacyl_synth_C"/>
</dbReference>
<keyword evidence="1" id="KW-0596">Phosphopantetheine</keyword>
<dbReference type="GO" id="GO:0004315">
    <property type="term" value="F:3-oxoacyl-[acyl-carrier-protein] synthase activity"/>
    <property type="evidence" value="ECO:0007669"/>
    <property type="project" value="InterPro"/>
</dbReference>
<feature type="domain" description="Ketosynthase family 3 (KS3)" evidence="6">
    <location>
        <begin position="687"/>
        <end position="991"/>
    </location>
</feature>
<dbReference type="PROSITE" id="PS52004">
    <property type="entry name" value="KS3_2"/>
    <property type="match status" value="1"/>
</dbReference>
<evidence type="ECO:0000259" key="5">
    <source>
        <dbReference type="PROSITE" id="PS50075"/>
    </source>
</evidence>
<keyword evidence="8" id="KW-1185">Reference proteome</keyword>
<dbReference type="Pfam" id="PF00550">
    <property type="entry name" value="PP-binding"/>
    <property type="match status" value="1"/>
</dbReference>
<dbReference type="InterPro" id="IPR036736">
    <property type="entry name" value="ACP-like_sf"/>
</dbReference>
<dbReference type="InterPro" id="IPR020841">
    <property type="entry name" value="PKS_Beta-ketoAc_synthase_dom"/>
</dbReference>
<reference evidence="7 8" key="1">
    <citation type="submission" date="2019-02" db="EMBL/GenBank/DDBJ databases">
        <title>Genome sequencing of the rare red list fungi Phlebia centrifuga.</title>
        <authorList>
            <person name="Buettner E."/>
            <person name="Kellner H."/>
        </authorList>
    </citation>
    <scope>NUCLEOTIDE SEQUENCE [LARGE SCALE GENOMIC DNA]</scope>
    <source>
        <strain evidence="7 8">DSM 108282</strain>
    </source>
</reference>
<dbReference type="AlphaFoldDB" id="A0A4S4KG50"/>
<dbReference type="SUPFAM" id="SSF56801">
    <property type="entry name" value="Acetyl-CoA synthetase-like"/>
    <property type="match status" value="1"/>
</dbReference>
<evidence type="ECO:0000256" key="1">
    <source>
        <dbReference type="ARBA" id="ARBA00022450"/>
    </source>
</evidence>
<gene>
    <name evidence="7" type="ORF">EW026_g4775</name>
</gene>
<dbReference type="InterPro" id="IPR042099">
    <property type="entry name" value="ANL_N_sf"/>
</dbReference>
<dbReference type="CDD" id="cd00833">
    <property type="entry name" value="PKS"/>
    <property type="match status" value="1"/>
</dbReference>
<keyword evidence="3" id="KW-0808">Transferase</keyword>
<dbReference type="InterPro" id="IPR050091">
    <property type="entry name" value="PKS_NRPS_Biosynth_Enz"/>
</dbReference>
<evidence type="ECO:0000313" key="7">
    <source>
        <dbReference type="EMBL" id="THG97178.1"/>
    </source>
</evidence>
<dbReference type="Gene3D" id="3.40.50.12780">
    <property type="entry name" value="N-terminal domain of ligase-like"/>
    <property type="match status" value="1"/>
</dbReference>
<dbReference type="GO" id="GO:0006633">
    <property type="term" value="P:fatty acid biosynthetic process"/>
    <property type="evidence" value="ECO:0007669"/>
    <property type="project" value="InterPro"/>
</dbReference>
<keyword evidence="4" id="KW-0843">Virulence</keyword>
<dbReference type="PROSITE" id="PS00606">
    <property type="entry name" value="KS3_1"/>
    <property type="match status" value="1"/>
</dbReference>
<sequence>MVSPLGTFRPQLHSIPDILHAITRDRPDSAFLQADQDVFVSYRVASVMAEKVVAQSLTEHCVNLGLVPATQPKVAIISPNGPLLPLTLWASWYIGAIPCLLNAKADPSLWAAMTVIGCLPYRTIPRPREILIACIEYFDSLSGPYESDISPFVATAETSALVVFTSSGVNEITLKAVTYSHAVLIQSGRRTLMAFGGSEYASTPKTHLGWLPLSHAFEFSIAFIGIVIGTGGSYVFHDPGVSSPQASATAGILELLLSALDYYRRVDTLCTIPAILTTQYAKLNEAQIHLLKSLKTLCVAGAPTPDDLFDWARSKAINIIDLIGATEVAGGLATCATSHSEGFVIMDGLFGVLQKDQLDDDRGELILSGQHLPSTYLHGQGDAFSSQGVGNEITAYRTGDIYYQCPLFEGLTILKGQPLPSFDSSFSRMSGRMDDLIVLASGLKVDAVALEGILDNESSVKRSAIVPSADRNALIALIEPSPDIVWDEKTTSEVSHRINHHLLADHRIALENFVLVDELPMSSKSVLHRKALKNIMSAHGDRWPSHRTLLSISTTRLDVDAPITSNISFDTDAPLTSNAPFDIDITTLSEVETILGDVFNVPLVEVQDHSRFFGDLPLSSLAMTQLAGRLQSDIGSRITVVELYSVRRISDLIQLINSKSNPTPIPAFRPPIVTPRSIGVGLSRIAGERIVISGASCTFPGGINTLDSLWDKLIYPESFGRTLAKEAPASRWTPQKNLASGVFGWLDDVSLDNANSLASFFGIPPVELEAMPPNTRLVMQMGYKAIQDAGVAPSSLNKKDWGIFTSMNESGWKESRAATVGLDEYSKRWVNGTDDSAGARLSYFLDLTGPAMEIKTACSSSAVAIHQACLAIENGDCSAAIVIAAMTNFSPSITMFRSYAGIASPLGRCATFSSDADGFLPSEGAAALVLQREADVSGPIYARIRATALAQDGRSQGFAAPNPDAQSRLLSTGLRKAGLTPDDVSYLEAAL</sequence>
<evidence type="ECO:0000313" key="8">
    <source>
        <dbReference type="Proteomes" id="UP000309038"/>
    </source>
</evidence>